<dbReference type="InterPro" id="IPR046335">
    <property type="entry name" value="LacI/GalR-like_sensor"/>
</dbReference>
<accession>A0A7H4P3I6</accession>
<dbReference type="GO" id="GO:0000976">
    <property type="term" value="F:transcription cis-regulatory region binding"/>
    <property type="evidence" value="ECO:0007669"/>
    <property type="project" value="TreeGrafter"/>
</dbReference>
<feature type="domain" description="Transcriptional regulator LacI/GalR-like sensor" evidence="4">
    <location>
        <begin position="2"/>
        <end position="73"/>
    </location>
</feature>
<dbReference type="Proteomes" id="UP000254571">
    <property type="component" value="Unassembled WGS sequence"/>
</dbReference>
<evidence type="ECO:0000256" key="1">
    <source>
        <dbReference type="ARBA" id="ARBA00023015"/>
    </source>
</evidence>
<dbReference type="SUPFAM" id="SSF53822">
    <property type="entry name" value="Periplasmic binding protein-like I"/>
    <property type="match status" value="1"/>
</dbReference>
<protein>
    <submittedName>
        <fullName evidence="5">Periplasmic binding protein/LacI transcriptional regulator</fullName>
    </submittedName>
</protein>
<dbReference type="Gene3D" id="3.40.50.2300">
    <property type="match status" value="2"/>
</dbReference>
<evidence type="ECO:0000313" key="6">
    <source>
        <dbReference type="Proteomes" id="UP000254571"/>
    </source>
</evidence>
<keyword evidence="3" id="KW-0804">Transcription</keyword>
<keyword evidence="1" id="KW-0805">Transcription regulation</keyword>
<sequence length="75" mass="8298">MLIAGNNPILLGSLNQLQQRQIAIPGDMALIAYDEFDWAPLLNPPLTVLNENSEEIGRQAAEMLIRLINQEGKAK</sequence>
<comment type="caution">
    <text evidence="5">The sequence shown here is derived from an EMBL/GenBank/DDBJ whole genome shotgun (WGS) entry which is preliminary data.</text>
</comment>
<evidence type="ECO:0000256" key="3">
    <source>
        <dbReference type="ARBA" id="ARBA00023163"/>
    </source>
</evidence>
<dbReference type="AlphaFoldDB" id="A0A7H4P3I6"/>
<organism evidence="5 6">
    <name type="scientific">Klebsiella grimontii</name>
    <dbReference type="NCBI Taxonomy" id="2058152"/>
    <lineage>
        <taxon>Bacteria</taxon>
        <taxon>Pseudomonadati</taxon>
        <taxon>Pseudomonadota</taxon>
        <taxon>Gammaproteobacteria</taxon>
        <taxon>Enterobacterales</taxon>
        <taxon>Enterobacteriaceae</taxon>
        <taxon>Klebsiella/Raoultella group</taxon>
        <taxon>Klebsiella</taxon>
    </lineage>
</organism>
<gene>
    <name evidence="5" type="primary">rbsR_1</name>
    <name evidence="5" type="ORF">NCTC9149_03427</name>
</gene>
<dbReference type="InterPro" id="IPR028082">
    <property type="entry name" value="Peripla_BP_I"/>
</dbReference>
<evidence type="ECO:0000313" key="5">
    <source>
        <dbReference type="EMBL" id="STW07001.1"/>
    </source>
</evidence>
<dbReference type="EMBL" id="UGMX01000002">
    <property type="protein sequence ID" value="STW07001.1"/>
    <property type="molecule type" value="Genomic_DNA"/>
</dbReference>
<dbReference type="Pfam" id="PF13377">
    <property type="entry name" value="Peripla_BP_3"/>
    <property type="match status" value="1"/>
</dbReference>
<name>A0A7H4P3I6_9ENTR</name>
<keyword evidence="2" id="KW-0238">DNA-binding</keyword>
<dbReference type="PANTHER" id="PTHR30146:SF109">
    <property type="entry name" value="HTH-TYPE TRANSCRIPTIONAL REGULATOR GALS"/>
    <property type="match status" value="1"/>
</dbReference>
<reference evidence="5 6" key="1">
    <citation type="submission" date="2018-06" db="EMBL/GenBank/DDBJ databases">
        <authorList>
            <consortium name="Pathogen Informatics"/>
            <person name="Doyle S."/>
        </authorList>
    </citation>
    <scope>NUCLEOTIDE SEQUENCE [LARGE SCALE GENOMIC DNA]</scope>
    <source>
        <strain evidence="5 6">NCTC9149</strain>
    </source>
</reference>
<dbReference type="PANTHER" id="PTHR30146">
    <property type="entry name" value="LACI-RELATED TRANSCRIPTIONAL REPRESSOR"/>
    <property type="match status" value="1"/>
</dbReference>
<proteinExistence type="predicted"/>
<evidence type="ECO:0000259" key="4">
    <source>
        <dbReference type="Pfam" id="PF13377"/>
    </source>
</evidence>
<dbReference type="GO" id="GO:0003700">
    <property type="term" value="F:DNA-binding transcription factor activity"/>
    <property type="evidence" value="ECO:0007669"/>
    <property type="project" value="TreeGrafter"/>
</dbReference>
<evidence type="ECO:0000256" key="2">
    <source>
        <dbReference type="ARBA" id="ARBA00023125"/>
    </source>
</evidence>